<gene>
    <name evidence="12" type="ORF">CVN68_11410</name>
</gene>
<dbReference type="InterPro" id="IPR029016">
    <property type="entry name" value="GAF-like_dom_sf"/>
</dbReference>
<dbReference type="CDD" id="cd00130">
    <property type="entry name" value="PAS"/>
    <property type="match status" value="2"/>
</dbReference>
<reference evidence="12 13" key="1">
    <citation type="submission" date="2017-11" db="EMBL/GenBank/DDBJ databases">
        <title>Complete genome sequence of Sphingomonas sp. Strain Cra20, a psychrotolerant potential plant growth promoting rhizobacteria.</title>
        <authorList>
            <person name="Luo Y."/>
        </authorList>
    </citation>
    <scope>NUCLEOTIDE SEQUENCE [LARGE SCALE GENOMIC DNA]</scope>
    <source>
        <strain evidence="12 13">Cra20</strain>
    </source>
</reference>
<feature type="domain" description="Response regulatory" evidence="9">
    <location>
        <begin position="998"/>
        <end position="1107"/>
    </location>
</feature>
<evidence type="ECO:0000313" key="13">
    <source>
        <dbReference type="Proteomes" id="UP000229081"/>
    </source>
</evidence>
<dbReference type="InterPro" id="IPR036890">
    <property type="entry name" value="HATPase_C_sf"/>
</dbReference>
<dbReference type="SMART" id="SM00387">
    <property type="entry name" value="HATPase_c"/>
    <property type="match status" value="1"/>
</dbReference>
<sequence length="1113" mass="122192">MARRIRTHDWASTPIGAIEHWPQSLRFAINIALGSSFPTAIYWGPELRLLYNDAWAPIPADRHPSALGRPGAEVWADIWHLVGPEMEQVLATGDGFSTYDQMLPMERNGRPQETWWNYSFTPIRDEHGAVVGILNQGSETTRTVLAERARLAEVGRLRELFEQAPGAVALLHGADFVFEIANPAYLNLIGGREVVGQRVRDVLPEVVDQGFVELLDRVFRSGTTYRADSVPILLQRIPDGEAERRMLDFVYQPIKDASGKTTDIFVLANDVTERATAEAALRASEERLQLALDSSVGVGTWFWDVPENRVTADLRFLRLYGVDETLDGVGAPVEAFLVNVHPEDRQALDAAIAQALASGEHFSEECRLVQPNGSIRWVAAQGRPFLDAEGRPLRFPGVSFDITERKLAEQAARAAAEELREANEAQSFVYALAEKQRVLDTPDGVMAVTADALVDQLRASRVGFYRIVGGDTILFGPSATRGDLPLLGGTIPLKGIGARAIEAYRAGRTLISHDTERDPALDDSDIGQRTAAVIGVPLLRGGEWVSTMFVNEATPRQWSPDEIVFIEAIAEMSWDAVERAGALMALRESEEKFRAIANSIDPMVWSTLPDGYHDYYNDRWYEFTGVPYGSTDGEGWADVFHPHDQERTWALWRQCLATGAPYHIEYRLRHHSGTYRWVLGRAQPVRDDTGRIIRWFGTCTDIQEIVDAREVLARSREELEAAVHQRTEQLMQAEQQLRQAQKMEAVGQLTGGIAHDFNNMLAVVIGALDLLERRIAQGRTDIDRYIVAARDGATRAAALTQRLLAFSRQQPLAPTPVDANAMVAGMIELLARTLGEAVTVETRLTDGLRPALADPNQLENAILNLCVNGRDAMSGGGRLTIETACIAANASEAQALGVEPGDYVAIGVRDTGSGMPPEVAARAFDPFFTTKGVGKGTGLGLSQVFGFARQSGGTVRIDTEQGKGTRVCLYLPVYHGAVDAAAQAGDVAAAERARSGETVMVVEDEERVRSYSVEALRELGYGVVSAADGIEALAMIERGQSVSLLFTDVVMPEMSGRELAKRARERLPDLRILLTSGYTPDIAGLDDSILTKPFDIDRLARRVRAALDEPKDT</sequence>
<dbReference type="PROSITE" id="PS50113">
    <property type="entry name" value="PAC"/>
    <property type="match status" value="3"/>
</dbReference>
<dbReference type="PANTHER" id="PTHR43304">
    <property type="entry name" value="PHYTOCHROME-LIKE PROTEIN CPH1"/>
    <property type="match status" value="1"/>
</dbReference>
<feature type="domain" description="PAC" evidence="11">
    <location>
        <begin position="362"/>
        <end position="414"/>
    </location>
</feature>
<dbReference type="Proteomes" id="UP000229081">
    <property type="component" value="Chromosome"/>
</dbReference>
<accession>A0A2K8ML54</accession>
<dbReference type="Pfam" id="PF00512">
    <property type="entry name" value="HisKA"/>
    <property type="match status" value="1"/>
</dbReference>
<feature type="domain" description="PAS" evidence="10">
    <location>
        <begin position="589"/>
        <end position="659"/>
    </location>
</feature>
<dbReference type="PROSITE" id="PS50109">
    <property type="entry name" value="HIS_KIN"/>
    <property type="match status" value="1"/>
</dbReference>
<comment type="catalytic activity">
    <reaction evidence="1">
        <text>ATP + protein L-histidine = ADP + protein N-phospho-L-histidine.</text>
        <dbReference type="EC" id="2.7.13.3"/>
    </reaction>
</comment>
<evidence type="ECO:0000256" key="2">
    <source>
        <dbReference type="ARBA" id="ARBA00012438"/>
    </source>
</evidence>
<dbReference type="Pfam" id="PF08448">
    <property type="entry name" value="PAS_4"/>
    <property type="match status" value="2"/>
</dbReference>
<dbReference type="PRINTS" id="PR00344">
    <property type="entry name" value="BCTRLSENSOR"/>
</dbReference>
<evidence type="ECO:0000256" key="1">
    <source>
        <dbReference type="ARBA" id="ARBA00000085"/>
    </source>
</evidence>
<dbReference type="CDD" id="cd00082">
    <property type="entry name" value="HisKA"/>
    <property type="match status" value="1"/>
</dbReference>
<evidence type="ECO:0000259" key="11">
    <source>
        <dbReference type="PROSITE" id="PS50113"/>
    </source>
</evidence>
<protein>
    <recommendedName>
        <fullName evidence="2">histidine kinase</fullName>
        <ecNumber evidence="2">2.7.13.3</ecNumber>
    </recommendedName>
</protein>
<dbReference type="AlphaFoldDB" id="A0A2K8ML54"/>
<dbReference type="Gene3D" id="2.10.70.100">
    <property type="match status" value="1"/>
</dbReference>
<feature type="domain" description="PAC" evidence="11">
    <location>
        <begin position="228"/>
        <end position="283"/>
    </location>
</feature>
<feature type="coiled-coil region" evidence="7">
    <location>
        <begin position="702"/>
        <end position="743"/>
    </location>
</feature>
<keyword evidence="13" id="KW-1185">Reference proteome</keyword>
<dbReference type="Gene3D" id="3.30.450.20">
    <property type="entry name" value="PAS domain"/>
    <property type="match status" value="4"/>
</dbReference>
<dbReference type="PROSITE" id="PS50112">
    <property type="entry name" value="PAS"/>
    <property type="match status" value="1"/>
</dbReference>
<dbReference type="InterPro" id="IPR013655">
    <property type="entry name" value="PAS_fold_3"/>
</dbReference>
<dbReference type="InterPro" id="IPR001789">
    <property type="entry name" value="Sig_transdc_resp-reg_receiver"/>
</dbReference>
<evidence type="ECO:0000259" key="9">
    <source>
        <dbReference type="PROSITE" id="PS50110"/>
    </source>
</evidence>
<dbReference type="EMBL" id="CP024923">
    <property type="protein sequence ID" value="ATY34575.1"/>
    <property type="molecule type" value="Genomic_DNA"/>
</dbReference>
<evidence type="ECO:0000256" key="4">
    <source>
        <dbReference type="ARBA" id="ARBA00022679"/>
    </source>
</evidence>
<dbReference type="InterPro" id="IPR011006">
    <property type="entry name" value="CheY-like_superfamily"/>
</dbReference>
<dbReference type="Gene3D" id="3.40.50.2300">
    <property type="match status" value="1"/>
</dbReference>
<dbReference type="OrthoDB" id="9796100at2"/>
<keyword evidence="4" id="KW-0808">Transferase</keyword>
<dbReference type="InterPro" id="IPR000014">
    <property type="entry name" value="PAS"/>
</dbReference>
<dbReference type="Gene3D" id="3.30.450.40">
    <property type="match status" value="1"/>
</dbReference>
<dbReference type="SUPFAM" id="SSF52172">
    <property type="entry name" value="CheY-like"/>
    <property type="match status" value="1"/>
</dbReference>
<evidence type="ECO:0000259" key="8">
    <source>
        <dbReference type="PROSITE" id="PS50109"/>
    </source>
</evidence>
<dbReference type="InterPro" id="IPR001610">
    <property type="entry name" value="PAC"/>
</dbReference>
<dbReference type="InterPro" id="IPR003594">
    <property type="entry name" value="HATPase_dom"/>
</dbReference>
<dbReference type="SUPFAM" id="SSF55785">
    <property type="entry name" value="PYP-like sensor domain (PAS domain)"/>
    <property type="match status" value="3"/>
</dbReference>
<keyword evidence="5" id="KW-0418">Kinase</keyword>
<dbReference type="NCBIfam" id="TIGR00229">
    <property type="entry name" value="sensory_box"/>
    <property type="match status" value="2"/>
</dbReference>
<dbReference type="SMART" id="SM00086">
    <property type="entry name" value="PAC"/>
    <property type="match status" value="3"/>
</dbReference>
<dbReference type="PANTHER" id="PTHR43304:SF1">
    <property type="entry name" value="PAC DOMAIN-CONTAINING PROTEIN"/>
    <property type="match status" value="1"/>
</dbReference>
<keyword evidence="7" id="KW-0175">Coiled coil</keyword>
<dbReference type="Pfam" id="PF00072">
    <property type="entry name" value="Response_reg"/>
    <property type="match status" value="1"/>
</dbReference>
<dbReference type="SMART" id="SM00448">
    <property type="entry name" value="REC"/>
    <property type="match status" value="1"/>
</dbReference>
<name>A0A2K8ML54_9SPHN</name>
<organism evidence="12 13">
    <name type="scientific">Sphingomonas psychrotolerans</name>
    <dbReference type="NCBI Taxonomy" id="1327635"/>
    <lineage>
        <taxon>Bacteria</taxon>
        <taxon>Pseudomonadati</taxon>
        <taxon>Pseudomonadota</taxon>
        <taxon>Alphaproteobacteria</taxon>
        <taxon>Sphingomonadales</taxon>
        <taxon>Sphingomonadaceae</taxon>
        <taxon>Sphingomonas</taxon>
    </lineage>
</organism>
<dbReference type="SUPFAM" id="SSF55781">
    <property type="entry name" value="GAF domain-like"/>
    <property type="match status" value="1"/>
</dbReference>
<dbReference type="InterPro" id="IPR013656">
    <property type="entry name" value="PAS_4"/>
</dbReference>
<evidence type="ECO:0000256" key="6">
    <source>
        <dbReference type="PROSITE-ProRule" id="PRU00169"/>
    </source>
</evidence>
<keyword evidence="3 6" id="KW-0597">Phosphoprotein</keyword>
<dbReference type="Gene3D" id="3.30.565.10">
    <property type="entry name" value="Histidine kinase-like ATPase, C-terminal domain"/>
    <property type="match status" value="1"/>
</dbReference>
<dbReference type="InterPro" id="IPR052162">
    <property type="entry name" value="Sensor_kinase/Photoreceptor"/>
</dbReference>
<dbReference type="FunFam" id="3.30.450.20:FF:000099">
    <property type="entry name" value="Sensory box sensor histidine kinase"/>
    <property type="match status" value="1"/>
</dbReference>
<feature type="domain" description="PAC" evidence="11">
    <location>
        <begin position="662"/>
        <end position="714"/>
    </location>
</feature>
<dbReference type="InterPro" id="IPR003018">
    <property type="entry name" value="GAF"/>
</dbReference>
<dbReference type="PROSITE" id="PS50110">
    <property type="entry name" value="RESPONSE_REGULATORY"/>
    <property type="match status" value="1"/>
</dbReference>
<dbReference type="SUPFAM" id="SSF55874">
    <property type="entry name" value="ATPase domain of HSP90 chaperone/DNA topoisomerase II/histidine kinase"/>
    <property type="match status" value="1"/>
</dbReference>
<evidence type="ECO:0000259" key="10">
    <source>
        <dbReference type="PROSITE" id="PS50112"/>
    </source>
</evidence>
<dbReference type="Pfam" id="PF08447">
    <property type="entry name" value="PAS_3"/>
    <property type="match status" value="2"/>
</dbReference>
<dbReference type="EC" id="2.7.13.3" evidence="2"/>
<dbReference type="KEGG" id="sphc:CVN68_11410"/>
<dbReference type="InterPro" id="IPR036097">
    <property type="entry name" value="HisK_dim/P_sf"/>
</dbReference>
<dbReference type="SUPFAM" id="SSF47384">
    <property type="entry name" value="Homodimeric domain of signal transducing histidine kinase"/>
    <property type="match status" value="1"/>
</dbReference>
<dbReference type="GO" id="GO:0000155">
    <property type="term" value="F:phosphorelay sensor kinase activity"/>
    <property type="evidence" value="ECO:0007669"/>
    <property type="project" value="InterPro"/>
</dbReference>
<proteinExistence type="predicted"/>
<dbReference type="Pfam" id="PF02518">
    <property type="entry name" value="HATPase_c"/>
    <property type="match status" value="1"/>
</dbReference>
<evidence type="ECO:0000256" key="3">
    <source>
        <dbReference type="ARBA" id="ARBA00022553"/>
    </source>
</evidence>
<dbReference type="InterPro" id="IPR005467">
    <property type="entry name" value="His_kinase_dom"/>
</dbReference>
<dbReference type="SMART" id="SM00065">
    <property type="entry name" value="GAF"/>
    <property type="match status" value="1"/>
</dbReference>
<evidence type="ECO:0000313" key="12">
    <source>
        <dbReference type="EMBL" id="ATY34575.1"/>
    </source>
</evidence>
<dbReference type="InterPro" id="IPR000700">
    <property type="entry name" value="PAS-assoc_C"/>
</dbReference>
<dbReference type="SMART" id="SM00091">
    <property type="entry name" value="PAS"/>
    <property type="match status" value="3"/>
</dbReference>
<dbReference type="SMART" id="SM00388">
    <property type="entry name" value="HisKA"/>
    <property type="match status" value="1"/>
</dbReference>
<dbReference type="InterPro" id="IPR004358">
    <property type="entry name" value="Sig_transdc_His_kin-like_C"/>
</dbReference>
<dbReference type="Pfam" id="PF13185">
    <property type="entry name" value="GAF_2"/>
    <property type="match status" value="1"/>
</dbReference>
<dbReference type="InterPro" id="IPR003661">
    <property type="entry name" value="HisK_dim/P_dom"/>
</dbReference>
<evidence type="ECO:0000256" key="7">
    <source>
        <dbReference type="SAM" id="Coils"/>
    </source>
</evidence>
<dbReference type="Gene3D" id="1.10.287.130">
    <property type="match status" value="1"/>
</dbReference>
<feature type="modified residue" description="4-aspartylphosphate" evidence="6">
    <location>
        <position position="1048"/>
    </location>
</feature>
<feature type="domain" description="Histidine kinase" evidence="8">
    <location>
        <begin position="752"/>
        <end position="975"/>
    </location>
</feature>
<evidence type="ECO:0000256" key="5">
    <source>
        <dbReference type="ARBA" id="ARBA00022777"/>
    </source>
</evidence>
<dbReference type="InterPro" id="IPR035965">
    <property type="entry name" value="PAS-like_dom_sf"/>
</dbReference>